<dbReference type="InterPro" id="IPR032466">
    <property type="entry name" value="Metal_Hydrolase"/>
</dbReference>
<dbReference type="EC" id="3.5.1.91" evidence="2"/>
<dbReference type="SUPFAM" id="SSF51338">
    <property type="entry name" value="Composite domain of metallo-dependent hydrolases"/>
    <property type="match status" value="1"/>
</dbReference>
<feature type="domain" description="Amidohydrolase 3" evidence="1">
    <location>
        <begin position="52"/>
        <end position="549"/>
    </location>
</feature>
<dbReference type="InterPro" id="IPR011059">
    <property type="entry name" value="Metal-dep_hydrolase_composite"/>
</dbReference>
<dbReference type="GO" id="GO:0016810">
    <property type="term" value="F:hydrolase activity, acting on carbon-nitrogen (but not peptide) bonds"/>
    <property type="evidence" value="ECO:0007669"/>
    <property type="project" value="InterPro"/>
</dbReference>
<dbReference type="PANTHER" id="PTHR22642:SF2">
    <property type="entry name" value="PROTEIN LONG AFTER FAR-RED 3"/>
    <property type="match status" value="1"/>
</dbReference>
<keyword evidence="2" id="KW-0378">Hydrolase</keyword>
<dbReference type="AlphaFoldDB" id="A0A4U8VV37"/>
<reference evidence="2 3" key="1">
    <citation type="submission" date="2019-02" db="EMBL/GenBank/DDBJ databases">
        <authorList>
            <consortium name="Pathogen Informatics"/>
        </authorList>
    </citation>
    <scope>NUCLEOTIDE SEQUENCE [LARGE SCALE GENOMIC DNA]</scope>
    <source>
        <strain evidence="2 3">3012STDY6756504</strain>
    </source>
</reference>
<dbReference type="Gene3D" id="2.30.40.10">
    <property type="entry name" value="Urease, subunit C, domain 1"/>
    <property type="match status" value="1"/>
</dbReference>
<dbReference type="Proteomes" id="UP000290439">
    <property type="component" value="Chromosome"/>
</dbReference>
<dbReference type="InterPro" id="IPR013108">
    <property type="entry name" value="Amidohydro_3"/>
</dbReference>
<dbReference type="RefSeq" id="WP_130916359.1">
    <property type="nucleotide sequence ID" value="NZ_LR215973.1"/>
</dbReference>
<dbReference type="InterPro" id="IPR033932">
    <property type="entry name" value="YtcJ-like"/>
</dbReference>
<name>A0A4U8VV37_9NOCA</name>
<evidence type="ECO:0000313" key="2">
    <source>
        <dbReference type="EMBL" id="VFA97496.1"/>
    </source>
</evidence>
<gene>
    <name evidence="2" type="primary">nfdA</name>
    <name evidence="2" type="ORF">NCTC10797_01259</name>
</gene>
<dbReference type="SUPFAM" id="SSF51556">
    <property type="entry name" value="Metallo-dependent hydrolases"/>
    <property type="match status" value="1"/>
</dbReference>
<evidence type="ECO:0000259" key="1">
    <source>
        <dbReference type="Pfam" id="PF07969"/>
    </source>
</evidence>
<dbReference type="Gene3D" id="3.10.310.70">
    <property type="match status" value="1"/>
</dbReference>
<dbReference type="Gene3D" id="3.20.20.140">
    <property type="entry name" value="Metal-dependent hydrolases"/>
    <property type="match status" value="1"/>
</dbReference>
<sequence>MTNTPDLIVVDAAVFTADAAGTTAEAFAVTDGVFTRVGSSAEIRELAGTGTEVIDAGGKMIMPGICDVHIHLGLGGAAVAWDLPIPPHFGPEEIFEVVAQRATELAPGEWITGGIVGSVTLQSITAEMLARLDEAAGGHPVLLKDDTQHNRWVNSAALAAMGVTQDSLDPEGGTYVRDAQGRLTGVLWEQASRVAEVAFAASVVDPAARNRITYSTAARICNQHGITTVCEAATMEPALRALSALDAAGELTLRVMASTVARPLLAEGGITGKELLEVSRQFGSELVRVGFVKVFLDGVPMTRTAGMLDPYLPPHGCAADPQDCGECLYELDELVAELEEAVAAGRGVKIHAAGDGSTRMALDAIAIMRERHGNRPIFHVAHSLFVDPDDVRRFAQLDVVADASPYLWSPGIIQDHLNTCVSTAVIENKTWPLKDLLEAGAMVAAGSDWPCVMPFPHTWTGIETLITREAPGGSEEKLNPSQALTLEESLVAFTRSSAEAMGLGDQVGSIEVGKSADFLLLSQNLFDIDPRKIHETEVETTYLRGVPVYDLNS</sequence>
<evidence type="ECO:0000313" key="3">
    <source>
        <dbReference type="Proteomes" id="UP000290439"/>
    </source>
</evidence>
<dbReference type="CDD" id="cd01300">
    <property type="entry name" value="YtcJ_like"/>
    <property type="match status" value="1"/>
</dbReference>
<organism evidence="2 3">
    <name type="scientific">Nocardia cyriacigeorgica</name>
    <dbReference type="NCBI Taxonomy" id="135487"/>
    <lineage>
        <taxon>Bacteria</taxon>
        <taxon>Bacillati</taxon>
        <taxon>Actinomycetota</taxon>
        <taxon>Actinomycetes</taxon>
        <taxon>Mycobacteriales</taxon>
        <taxon>Nocardiaceae</taxon>
        <taxon>Nocardia</taxon>
    </lineage>
</organism>
<dbReference type="Pfam" id="PF07969">
    <property type="entry name" value="Amidohydro_3"/>
    <property type="match status" value="1"/>
</dbReference>
<proteinExistence type="predicted"/>
<dbReference type="EMBL" id="LR215973">
    <property type="protein sequence ID" value="VFA97496.1"/>
    <property type="molecule type" value="Genomic_DNA"/>
</dbReference>
<protein>
    <submittedName>
        <fullName evidence="2">N-substituted formamide deformylase</fullName>
        <ecNumber evidence="2">3.5.1.91</ecNumber>
    </submittedName>
</protein>
<accession>A0A4U8VV37</accession>
<dbReference type="PANTHER" id="PTHR22642">
    <property type="entry name" value="IMIDAZOLONEPROPIONASE"/>
    <property type="match status" value="1"/>
</dbReference>